<dbReference type="GO" id="GO:0003723">
    <property type="term" value="F:RNA binding"/>
    <property type="evidence" value="ECO:0007669"/>
    <property type="project" value="UniProtKB-UniRule"/>
</dbReference>
<keyword evidence="11" id="KW-1185">Reference proteome</keyword>
<dbReference type="Gene3D" id="3.30.720.50">
    <property type="match status" value="1"/>
</dbReference>
<dbReference type="InterPro" id="IPR051712">
    <property type="entry name" value="ARTD-AVP"/>
</dbReference>
<feature type="compositionally biased region" description="Polar residues" evidence="6">
    <location>
        <begin position="515"/>
        <end position="532"/>
    </location>
</feature>
<feature type="region of interest" description="Disordered" evidence="6">
    <location>
        <begin position="759"/>
        <end position="804"/>
    </location>
</feature>
<dbReference type="InterPro" id="IPR036612">
    <property type="entry name" value="KH_dom_type_1_sf"/>
</dbReference>
<dbReference type="Pfam" id="PF00644">
    <property type="entry name" value="PARP"/>
    <property type="match status" value="1"/>
</dbReference>
<feature type="compositionally biased region" description="Basic residues" evidence="6">
    <location>
        <begin position="396"/>
        <end position="408"/>
    </location>
</feature>
<feature type="compositionally biased region" description="Basic and acidic residues" evidence="6">
    <location>
        <begin position="437"/>
        <end position="451"/>
    </location>
</feature>
<dbReference type="InterPro" id="IPR012317">
    <property type="entry name" value="Poly(ADP-ribose)pol_cat_dom"/>
</dbReference>
<dbReference type="Gene3D" id="3.90.228.10">
    <property type="match status" value="1"/>
</dbReference>
<evidence type="ECO:0000256" key="4">
    <source>
        <dbReference type="PROSITE-ProRule" id="PRU00117"/>
    </source>
</evidence>
<feature type="compositionally biased region" description="Polar residues" evidence="6">
    <location>
        <begin position="570"/>
        <end position="579"/>
    </location>
</feature>
<feature type="compositionally biased region" description="Low complexity" evidence="6">
    <location>
        <begin position="409"/>
        <end position="423"/>
    </location>
</feature>
<dbReference type="Gene3D" id="3.30.1370.10">
    <property type="entry name" value="K Homology domain, type 1"/>
    <property type="match status" value="2"/>
</dbReference>
<dbReference type="GO" id="GO:0008270">
    <property type="term" value="F:zinc ion binding"/>
    <property type="evidence" value="ECO:0007669"/>
    <property type="project" value="UniProtKB-KW"/>
</dbReference>
<dbReference type="Gene3D" id="2.30.30.140">
    <property type="match status" value="2"/>
</dbReference>
<feature type="zinc finger region" description="C3H1-type" evidence="5">
    <location>
        <begin position="1112"/>
        <end position="1145"/>
    </location>
</feature>
<feature type="region of interest" description="Disordered" evidence="6">
    <location>
        <begin position="654"/>
        <end position="718"/>
    </location>
</feature>
<dbReference type="GO" id="GO:0003950">
    <property type="term" value="F:NAD+ poly-ADP-ribosyltransferase activity"/>
    <property type="evidence" value="ECO:0007669"/>
    <property type="project" value="UniProtKB-EC"/>
</dbReference>
<keyword evidence="10" id="KW-0808">Transferase</keyword>
<evidence type="ECO:0000259" key="8">
    <source>
        <dbReference type="PROSITE" id="PS50918"/>
    </source>
</evidence>
<dbReference type="GO" id="GO:0005634">
    <property type="term" value="C:nucleus"/>
    <property type="evidence" value="ECO:0007669"/>
    <property type="project" value="UniProtKB-SubCell"/>
</dbReference>
<dbReference type="EMBL" id="CACVKT020006392">
    <property type="protein sequence ID" value="CAC5401247.1"/>
    <property type="molecule type" value="Genomic_DNA"/>
</dbReference>
<dbReference type="InterPro" id="IPR004170">
    <property type="entry name" value="WWE_dom"/>
</dbReference>
<dbReference type="Proteomes" id="UP000507470">
    <property type="component" value="Unassembled WGS sequence"/>
</dbReference>
<feature type="zinc finger region" description="C3H1-type" evidence="5">
    <location>
        <begin position="1044"/>
        <end position="1065"/>
    </location>
</feature>
<dbReference type="InterPro" id="IPR000571">
    <property type="entry name" value="Znf_CCCH"/>
</dbReference>
<dbReference type="PROSITE" id="PS50084">
    <property type="entry name" value="KH_TYPE_1"/>
    <property type="match status" value="2"/>
</dbReference>
<name>A0A6J8D0T9_MYTCO</name>
<dbReference type="EC" id="2.4.2.30" evidence="10"/>
<keyword evidence="5" id="KW-0862">Zinc</keyword>
<dbReference type="SUPFAM" id="SSF117839">
    <property type="entry name" value="WWE domain"/>
    <property type="match status" value="1"/>
</dbReference>
<feature type="compositionally biased region" description="Low complexity" evidence="6">
    <location>
        <begin position="1804"/>
        <end position="1818"/>
    </location>
</feature>
<evidence type="ECO:0000259" key="9">
    <source>
        <dbReference type="PROSITE" id="PS51059"/>
    </source>
</evidence>
<comment type="similarity">
    <text evidence="3">Belongs to the ARTD/PARP family.</text>
</comment>
<feature type="domain" description="WWE" evidence="8">
    <location>
        <begin position="1439"/>
        <end position="1521"/>
    </location>
</feature>
<dbReference type="SUPFAM" id="SSF56399">
    <property type="entry name" value="ADP-ribosylation"/>
    <property type="match status" value="1"/>
</dbReference>
<feature type="region of interest" description="Disordered" evidence="6">
    <location>
        <begin position="1832"/>
        <end position="1890"/>
    </location>
</feature>
<dbReference type="CDD" id="cd22426">
    <property type="entry name" value="KH_I_FMR1_FXR_rpt2"/>
    <property type="match status" value="1"/>
</dbReference>
<dbReference type="OrthoDB" id="5988750at2759"/>
<dbReference type="InterPro" id="IPR004088">
    <property type="entry name" value="KH_dom_type_1"/>
</dbReference>
<keyword evidence="5" id="KW-0479">Metal-binding</keyword>
<sequence>MNWRNTEVEVDLPNGACYQASIKDITESGILVVFKDDLKPETSVTFEKVRLFPHQDEESFDFKQGDIIQVYSKADEDQIEGWWKAKIQVLKGDNCFIEYIDRDGMDLVKKDNIRQVNQGVFFRKHIVKVPKHLKAICEEAGIHSEFIKHSGVLAVIYSLASSSLIFVSTSEDLNKKAQLLTDIHVKALKEKFQQRQYLERNKHTETFMVTSDLAGLAIGRKHANIKKAECMKGIVSVTKVECDDGYLFKICGETPEAVKKARDLLEFRKEQLKVPDYLAGRIIGKAGQAIDEIIDKSMVDRIIRKNEPDGVVFNIIGTPESIKNAKILLNFKLDALKNTFNSKRGVEDTERSEVLSDDENSSDFISIEQIEQICSQLDSPNRGRGNRAVRGGRGGRGSRLRGGQRRRNNQQQAENTQNQNNTRSNVIQQDVRTTTGRNDRYLHDSLSKELPSDSDESSDEKHSSASINSDQQNPIHRQPNRGRLNGNSSGRGGRRGRGSRFSGDHRGRNNHRQVENTQNQNNMRSNVIQQDARTTERNDEYLRDSLLRELPVDSEKLSDEKYSSASINSELQNQNHQQPNRGRWNGNRAGRGGREGRERRLIGGHSGRNINQEAENTQNQINKISNVIQHDVRTNVRNDGYLDDFKTRELIVDSENSSDDTHSCASINSEQHNPVHQQRNRGRWNGNRLRGRGRGGSGGRYRGRRKSGNNQPNEGLSQHLARVNQEKEGGWGKYDDFIAGTSQSKQIEVDDNVRSIAFEQSSGGVRHKDTRNKHRAKDIGTSSDEASFPKYRENRTNKRHQGLSESYEDCDEWIQLNDNSLSQSSGDSITTHSKKTCVERIRGDSNSSVRGSGERDRKGSRFRGGSGQRHHHQHKHQMTDDSDENINSDVEIMEFEYLHLSTGFDDKFSTGEDVTKSLAKFDALLDDTPKAKVQVESKEMKKKRLKEEALDKINEMEVLKFLVQTFGSGCTFGLFVCTANSLFPYCVRMKEWFNTRSKKFHIYRDGPEIVYIGPFYKDLNICKHFFNPSKPTICDNQNCNFFHICRNFVRGNCRRQHCSLSHDFASALNVRIKEKYGLEDFTDSDIIVLLNWKFPRLCHHYIYEHGGCKDTENKEEACPYLHYCKNYFFGKCDRGEDCRYNHSFSDSHNKWVLTSCHLANQKEDALKRMIYVPPKLEKQKDTEDFSVDDLSEEETDKSRTTGQYWIEGRNGLVLVSKSKSKINGNQPAIQERKMIYVPPNLENPREQVNTEKTVHDMSREETVKSRATYQYQTDGRREFNSLSTSQSNFIENQSTFHEKMGIRFSLSSEITVTEDTPESDDSLLTEAAGKKYICLALTKKDCPSFVCSDLHLQNGVPYLWQVKMDSEWVSFLPKDNFKIENAYCSLEQNVQIKDIVYSGNICTVHISFEIVDEHMYGIVFDATGSSSNRVNVRRLSTPSFGERYLAVDCYLTQWRWYWKNDHGVWLCYDTDLQTYTLEVKFLKQQRTYLFSRENYKQKYRLSFSSMEQVNLEYGTTRVLMRRPFPKKIVSKAIELYGEDSKPAHFYPWDLANEFELVEIVSSFTSEYNDVLSSFQKTMNRGKYEVRSIYRVQSRKLWSEFETKKKHMHADAEKENPTFSSIDERTLFHGTDSLDVCRGICINNFDFRKSGKNATVFGEGSYFARDASYSHNYTKASSNFGDRYMFRAKVLVGKFTQGSSKYRRPPEIQGQSHKLYDSCVDHPVDPTIFVIFDRSQSYPEYLINYREKDYGLRRISSGTTHTSVPSYPSSTGTSQQPIHQRMPSVSSAYSSGGTSLGVAQKPVQSSMHSTSSTAYSSGGTSFGTATRFNSNSISASNSPSGSSSGTSSRYNPVSNSASSMGNSSSSSGNQPSSSQNYTNRSRKQDKDCVIL</sequence>
<feature type="region of interest" description="Disordered" evidence="6">
    <location>
        <begin position="570"/>
        <end position="617"/>
    </location>
</feature>
<dbReference type="PANTHER" id="PTHR45740">
    <property type="entry name" value="POLY [ADP-RIBOSE] POLYMERASE"/>
    <property type="match status" value="1"/>
</dbReference>
<organism evidence="10 11">
    <name type="scientific">Mytilus coruscus</name>
    <name type="common">Sea mussel</name>
    <dbReference type="NCBI Taxonomy" id="42192"/>
    <lineage>
        <taxon>Eukaryota</taxon>
        <taxon>Metazoa</taxon>
        <taxon>Spiralia</taxon>
        <taxon>Lophotrochozoa</taxon>
        <taxon>Mollusca</taxon>
        <taxon>Bivalvia</taxon>
        <taxon>Autobranchia</taxon>
        <taxon>Pteriomorphia</taxon>
        <taxon>Mytilida</taxon>
        <taxon>Mytiloidea</taxon>
        <taxon>Mytilidae</taxon>
        <taxon>Mytilinae</taxon>
        <taxon>Mytilus</taxon>
    </lineage>
</organism>
<evidence type="ECO:0000256" key="1">
    <source>
        <dbReference type="ARBA" id="ARBA00004123"/>
    </source>
</evidence>
<feature type="compositionally biased region" description="Polar residues" evidence="6">
    <location>
        <begin position="821"/>
        <end position="831"/>
    </location>
</feature>
<feature type="domain" description="C3H1-type" evidence="7">
    <location>
        <begin position="1044"/>
        <end position="1065"/>
    </location>
</feature>
<feature type="compositionally biased region" description="Basic and acidic residues" evidence="6">
    <location>
        <begin position="1881"/>
        <end position="1890"/>
    </location>
</feature>
<dbReference type="CDD" id="cd01439">
    <property type="entry name" value="TCCD_inducible_PARP_like"/>
    <property type="match status" value="1"/>
</dbReference>
<feature type="compositionally biased region" description="Polar residues" evidence="6">
    <location>
        <begin position="663"/>
        <end position="677"/>
    </location>
</feature>
<evidence type="ECO:0000256" key="3">
    <source>
        <dbReference type="ARBA" id="ARBA00024347"/>
    </source>
</evidence>
<dbReference type="SUPFAM" id="SSF54791">
    <property type="entry name" value="Eukaryotic type KH-domain (KH-domain type I)"/>
    <property type="match status" value="2"/>
</dbReference>
<protein>
    <submittedName>
        <fullName evidence="10">PARP7S</fullName>
        <ecNumber evidence="10">2.4.2.30</ecNumber>
    </submittedName>
</protein>
<feature type="region of interest" description="Disordered" evidence="6">
    <location>
        <begin position="1755"/>
        <end position="1818"/>
    </location>
</feature>
<evidence type="ECO:0000313" key="11">
    <source>
        <dbReference type="Proteomes" id="UP000507470"/>
    </source>
</evidence>
<feature type="domain" description="C3H1-type" evidence="7">
    <location>
        <begin position="1112"/>
        <end position="1145"/>
    </location>
</feature>
<feature type="compositionally biased region" description="Polar residues" evidence="6">
    <location>
        <begin position="608"/>
        <end position="617"/>
    </location>
</feature>
<reference evidence="10 11" key="1">
    <citation type="submission" date="2020-06" db="EMBL/GenBank/DDBJ databases">
        <authorList>
            <person name="Li R."/>
            <person name="Bekaert M."/>
        </authorList>
    </citation>
    <scope>NUCLEOTIDE SEQUENCE [LARGE SCALE GENOMIC DNA]</scope>
    <source>
        <strain evidence="11">wild</strain>
    </source>
</reference>
<dbReference type="PROSITE" id="PS50918">
    <property type="entry name" value="WWE"/>
    <property type="match status" value="1"/>
</dbReference>
<evidence type="ECO:0000256" key="2">
    <source>
        <dbReference type="ARBA" id="ARBA00023242"/>
    </source>
</evidence>
<gene>
    <name evidence="10" type="ORF">MCOR_35349</name>
</gene>
<dbReference type="InterPro" id="IPR041560">
    <property type="entry name" value="Tudor_FRM1"/>
</dbReference>
<feature type="compositionally biased region" description="Low complexity" evidence="6">
    <location>
        <begin position="1783"/>
        <end position="1796"/>
    </location>
</feature>
<evidence type="ECO:0000256" key="5">
    <source>
        <dbReference type="PROSITE-ProRule" id="PRU00723"/>
    </source>
</evidence>
<dbReference type="Pfam" id="PF02825">
    <property type="entry name" value="WWE"/>
    <property type="match status" value="1"/>
</dbReference>
<dbReference type="InterPro" id="IPR036028">
    <property type="entry name" value="SH3-like_dom_sf"/>
</dbReference>
<keyword evidence="10" id="KW-0328">Glycosyltransferase</keyword>
<feature type="region of interest" description="Disordered" evidence="6">
    <location>
        <begin position="376"/>
        <end position="542"/>
    </location>
</feature>
<dbReference type="InterPro" id="IPR037197">
    <property type="entry name" value="WWE_dom_sf"/>
</dbReference>
<feature type="region of interest" description="Disordered" evidence="6">
    <location>
        <begin position="821"/>
        <end position="883"/>
    </location>
</feature>
<dbReference type="PROSITE" id="PS51059">
    <property type="entry name" value="PARP_CATALYTIC"/>
    <property type="match status" value="1"/>
</dbReference>
<dbReference type="GO" id="GO:1990404">
    <property type="term" value="F:NAD+-protein mono-ADP-ribosyltransferase activity"/>
    <property type="evidence" value="ECO:0007669"/>
    <property type="project" value="TreeGrafter"/>
</dbReference>
<feature type="domain" description="PARP catalytic" evidence="9">
    <location>
        <begin position="1544"/>
        <end position="1769"/>
    </location>
</feature>
<keyword evidence="4" id="KW-0694">RNA-binding</keyword>
<feature type="compositionally biased region" description="Low complexity" evidence="6">
    <location>
        <begin position="376"/>
        <end position="389"/>
    </location>
</feature>
<evidence type="ECO:0000256" key="6">
    <source>
        <dbReference type="SAM" id="MobiDB-lite"/>
    </source>
</evidence>
<feature type="compositionally biased region" description="Basic and acidic residues" evidence="6">
    <location>
        <begin position="533"/>
        <end position="542"/>
    </location>
</feature>
<keyword evidence="2" id="KW-0539">Nucleus</keyword>
<feature type="compositionally biased region" description="Polar residues" evidence="6">
    <location>
        <begin position="424"/>
        <end position="436"/>
    </location>
</feature>
<dbReference type="SMART" id="SM00322">
    <property type="entry name" value="KH"/>
    <property type="match status" value="1"/>
</dbReference>
<feature type="compositionally biased region" description="Basic and acidic residues" evidence="6">
    <location>
        <begin position="592"/>
        <end position="601"/>
    </location>
</feature>
<dbReference type="Pfam" id="PF18336">
    <property type="entry name" value="Tudor_FRX1"/>
    <property type="match status" value="1"/>
</dbReference>
<proteinExistence type="inferred from homology"/>
<feature type="compositionally biased region" description="Polar residues" evidence="6">
    <location>
        <begin position="1755"/>
        <end position="1777"/>
    </location>
</feature>
<dbReference type="PANTHER" id="PTHR45740:SF4">
    <property type="entry name" value="PROTEIN MONO-ADP-RIBOSYLTRANSFERASE PARP11"/>
    <property type="match status" value="1"/>
</dbReference>
<dbReference type="InterPro" id="IPR040472">
    <property type="entry name" value="FMRP_KH0"/>
</dbReference>
<dbReference type="Pfam" id="PF17904">
    <property type="entry name" value="KH_9"/>
    <property type="match status" value="1"/>
</dbReference>
<dbReference type="InterPro" id="IPR004087">
    <property type="entry name" value="KH_dom"/>
</dbReference>
<accession>A0A6J8D0T9</accession>
<evidence type="ECO:0000259" key="7">
    <source>
        <dbReference type="PROSITE" id="PS50103"/>
    </source>
</evidence>
<dbReference type="SUPFAM" id="SSF50044">
    <property type="entry name" value="SH3-domain"/>
    <property type="match status" value="1"/>
</dbReference>
<comment type="subcellular location">
    <subcellularLocation>
        <location evidence="1">Nucleus</location>
    </subcellularLocation>
</comment>
<dbReference type="Pfam" id="PF00013">
    <property type="entry name" value="KH_1"/>
    <property type="match status" value="1"/>
</dbReference>
<keyword evidence="5" id="KW-0863">Zinc-finger</keyword>
<feature type="compositionally biased region" description="Low complexity" evidence="6">
    <location>
        <begin position="1832"/>
        <end position="1875"/>
    </location>
</feature>
<evidence type="ECO:0000313" key="10">
    <source>
        <dbReference type="EMBL" id="CAC5401247.1"/>
    </source>
</evidence>
<dbReference type="PROSITE" id="PS50103">
    <property type="entry name" value="ZF_C3H1"/>
    <property type="match status" value="2"/>
</dbReference>